<protein>
    <recommendedName>
        <fullName evidence="10">Mitochondrial distribution and morphology protein 34</fullName>
    </recommendedName>
</protein>
<evidence type="ECO:0000256" key="11">
    <source>
        <dbReference type="SAM" id="MobiDB-lite"/>
    </source>
</evidence>
<evidence type="ECO:0000256" key="7">
    <source>
        <dbReference type="ARBA" id="ARBA00023121"/>
    </source>
</evidence>
<keyword evidence="14" id="KW-1185">Reference proteome</keyword>
<dbReference type="GO" id="GO:0015914">
    <property type="term" value="P:phospholipid transport"/>
    <property type="evidence" value="ECO:0007669"/>
    <property type="project" value="TreeGrafter"/>
</dbReference>
<dbReference type="InterPro" id="IPR058825">
    <property type="entry name" value="MDM34_N"/>
</dbReference>
<name>A0A5N6KDR5_MONLA</name>
<evidence type="ECO:0000313" key="14">
    <source>
        <dbReference type="Proteomes" id="UP000326757"/>
    </source>
</evidence>
<accession>A0A5N6KDR5</accession>
<keyword evidence="4 10" id="KW-0812">Transmembrane</keyword>
<feature type="domain" description="SMP-LTD" evidence="12">
    <location>
        <begin position="1"/>
        <end position="206"/>
    </location>
</feature>
<dbReference type="OrthoDB" id="17927at2759"/>
<comment type="subcellular location">
    <subcellularLocation>
        <location evidence="1">Membrane</location>
    </subcellularLocation>
    <subcellularLocation>
        <location evidence="10">Mitochondrion outer membrane</location>
        <topology evidence="10">Multi-pass membrane protein</topology>
    </subcellularLocation>
    <text evidence="10">The ERMES/MDM complex localizes to a few discrete foci (around 10 per single cell), that represent mitochondria-endoplasmic reticulum junctions. These foci are often found next to mtDNA nucleoids.</text>
</comment>
<comment type="domain">
    <text evidence="10">Lacks alpha-helical transmembrane segments, suggesting that it resides in the membrane via beta-sheet conformations similar to those predicted for other outer membrane proteins and porin.</text>
</comment>
<evidence type="ECO:0000256" key="2">
    <source>
        <dbReference type="ARBA" id="ARBA00022448"/>
    </source>
</evidence>
<keyword evidence="9 10" id="KW-0472">Membrane</keyword>
<reference evidence="13 14" key="1">
    <citation type="submission" date="2019-06" db="EMBL/GenBank/DDBJ databases">
        <title>Genome Sequence of the Brown Rot Fungal Pathogen Monilinia laxa.</title>
        <authorList>
            <person name="De Miccolis Angelini R.M."/>
            <person name="Landi L."/>
            <person name="Abate D."/>
            <person name="Pollastro S."/>
            <person name="Romanazzi G."/>
            <person name="Faretra F."/>
        </authorList>
    </citation>
    <scope>NUCLEOTIDE SEQUENCE [LARGE SCALE GENOMIC DNA]</scope>
    <source>
        <strain evidence="13 14">Mlax316</strain>
    </source>
</reference>
<evidence type="ECO:0000256" key="4">
    <source>
        <dbReference type="ARBA" id="ARBA00022692"/>
    </source>
</evidence>
<evidence type="ECO:0000256" key="5">
    <source>
        <dbReference type="ARBA" id="ARBA00022787"/>
    </source>
</evidence>
<dbReference type="GO" id="GO:0007005">
    <property type="term" value="P:mitochondrion organization"/>
    <property type="evidence" value="ECO:0007669"/>
    <property type="project" value="InterPro"/>
</dbReference>
<evidence type="ECO:0000313" key="13">
    <source>
        <dbReference type="EMBL" id="KAB8301547.1"/>
    </source>
</evidence>
<dbReference type="Pfam" id="PF26545">
    <property type="entry name" value="Mdm34_N"/>
    <property type="match status" value="1"/>
</dbReference>
<feature type="compositionally biased region" description="Basic residues" evidence="11">
    <location>
        <begin position="346"/>
        <end position="364"/>
    </location>
</feature>
<comment type="similarity">
    <text evidence="10">Belongs to the MDM34 family.</text>
</comment>
<dbReference type="InterPro" id="IPR031468">
    <property type="entry name" value="SMP_LBD"/>
</dbReference>
<keyword evidence="7" id="KW-0446">Lipid-binding</keyword>
<feature type="compositionally biased region" description="Low complexity" evidence="11">
    <location>
        <begin position="372"/>
        <end position="386"/>
    </location>
</feature>
<evidence type="ECO:0000256" key="10">
    <source>
        <dbReference type="HAMAP-Rule" id="MF_03105"/>
    </source>
</evidence>
<gene>
    <name evidence="10" type="primary">MDM34</name>
    <name evidence="13" type="ORF">EYC80_003393</name>
</gene>
<comment type="function">
    <text evidence="10">Component of the ERMES/MDM complex, which serves as a molecular tether to connect the endoplasmic reticulum (ER) and mitochondria. Components of this complex are involved in the control of mitochondrial shape and protein biogenesis, and function in nonvesicular lipid trafficking between the ER and mitochondria. MDM34 is required for the interaction of the ER-resident membrane protein MMM1 and the outer mitochondrial membrane-resident beta-barrel protein MDM10.</text>
</comment>
<evidence type="ECO:0000256" key="8">
    <source>
        <dbReference type="ARBA" id="ARBA00023128"/>
    </source>
</evidence>
<dbReference type="PANTHER" id="PTHR28185">
    <property type="entry name" value="MITOCHONDRIAL DISTRIBUTION AND MORPHOLOGY PROTEIN 34"/>
    <property type="match status" value="1"/>
</dbReference>
<keyword evidence="6" id="KW-0445">Lipid transport</keyword>
<dbReference type="GO" id="GO:0032865">
    <property type="term" value="C:ERMES complex"/>
    <property type="evidence" value="ECO:0007669"/>
    <property type="project" value="UniProtKB-UniRule"/>
</dbReference>
<feature type="compositionally biased region" description="Polar residues" evidence="11">
    <location>
        <begin position="297"/>
        <end position="313"/>
    </location>
</feature>
<sequence length="622" mass="69280">MAFNFNWSPLTADAEFYQRAQEMLTAALNKSPKPPIIKDDILVNELNLGSVPPDLEILEIGDLAEDRFRGIFKMCYSGDAFLTLKTRVQANPLNNHLFSKPSFTSPQPLAADAGLTIPLQITLSEIKLSAFIIVVFSKQKGLTLVFRNDPLESLKVSSTFDSIPFIKDYLQKEIEQQLRTLMMDEAKEDEEMAEAAKKAKDEVAVDPFASPPQDAVDARGNVLDPTEISNLSLDGGSEIHSLFSQKNLLRLAALSNSHRTLSLFTPSIRDAVFRAWAPSDRGDSAGTNTPAAPLHRPQSSIGGQSTTYTFSNRSSDDGHGGMPSRPSLVNMNSATTGLSLGANRGSRSHSTRKKKNRVINLRKPKTTDDVSESGTSETASATAASEPIVSSRIPEEPEDIPVTPPSGKQKWTKFQNSLWNLLHQFNPRNGNAGRLMNLRLHPYAPEKLATTPPHTPFSYPHGLHFSAAESPSGILEQAWIMKMASEISRRQHDKTSREGFWSTSRTIPFKLSNVYNISNFSFVYHFTGVQWACLISTGQGRCWTSWEVWLNLDGLGWLGIIRVVGSRSYHDTLGEGEDEGGCCFGFYLYWDFTIPSLTDRFQRRFLELTNFFCLCHFRSERN</sequence>
<dbReference type="PANTHER" id="PTHR28185:SF1">
    <property type="entry name" value="MITOCHONDRIAL DISTRIBUTION AND MORPHOLOGY PROTEIN 34"/>
    <property type="match status" value="1"/>
</dbReference>
<keyword evidence="5 10" id="KW-1000">Mitochondrion outer membrane</keyword>
<feature type="region of interest" description="Disordered" evidence="11">
    <location>
        <begin position="279"/>
        <end position="409"/>
    </location>
</feature>
<evidence type="ECO:0000256" key="1">
    <source>
        <dbReference type="ARBA" id="ARBA00004370"/>
    </source>
</evidence>
<dbReference type="EMBL" id="VIGI01000004">
    <property type="protein sequence ID" value="KAB8301547.1"/>
    <property type="molecule type" value="Genomic_DNA"/>
</dbReference>
<keyword evidence="2" id="KW-0813">Transport</keyword>
<keyword evidence="3 10" id="KW-1134">Transmembrane beta strand</keyword>
<dbReference type="HAMAP" id="MF_03105">
    <property type="entry name" value="Mdm34"/>
    <property type="match status" value="1"/>
</dbReference>
<comment type="subunit">
    <text evidence="10">Component of the ER-mitochondria encounter structure (ERMES) or MDM complex, composed of MMM1, MDM10, MDM12 and MDM34.</text>
</comment>
<evidence type="ECO:0000259" key="12">
    <source>
        <dbReference type="PROSITE" id="PS51847"/>
    </source>
</evidence>
<dbReference type="GO" id="GO:1990456">
    <property type="term" value="P:mitochondrion-endoplasmic reticulum membrane tethering"/>
    <property type="evidence" value="ECO:0007669"/>
    <property type="project" value="TreeGrafter"/>
</dbReference>
<proteinExistence type="inferred from homology"/>
<dbReference type="PROSITE" id="PS51847">
    <property type="entry name" value="SMP"/>
    <property type="match status" value="1"/>
</dbReference>
<keyword evidence="8 10" id="KW-0496">Mitochondrion</keyword>
<dbReference type="InterPro" id="IPR027536">
    <property type="entry name" value="MDM34"/>
</dbReference>
<dbReference type="Proteomes" id="UP000326757">
    <property type="component" value="Unassembled WGS sequence"/>
</dbReference>
<evidence type="ECO:0000256" key="3">
    <source>
        <dbReference type="ARBA" id="ARBA00022452"/>
    </source>
</evidence>
<evidence type="ECO:0000256" key="9">
    <source>
        <dbReference type="ARBA" id="ARBA00023136"/>
    </source>
</evidence>
<dbReference type="GO" id="GO:0008289">
    <property type="term" value="F:lipid binding"/>
    <property type="evidence" value="ECO:0007669"/>
    <property type="project" value="UniProtKB-KW"/>
</dbReference>
<comment type="caution">
    <text evidence="13">The sequence shown here is derived from an EMBL/GenBank/DDBJ whole genome shotgun (WGS) entry which is preliminary data.</text>
</comment>
<evidence type="ECO:0000256" key="6">
    <source>
        <dbReference type="ARBA" id="ARBA00023055"/>
    </source>
</evidence>
<dbReference type="CDD" id="cd21673">
    <property type="entry name" value="SMP_Mdm34"/>
    <property type="match status" value="1"/>
</dbReference>
<dbReference type="AlphaFoldDB" id="A0A5N6KDR5"/>
<feature type="compositionally biased region" description="Polar residues" evidence="11">
    <location>
        <begin position="327"/>
        <end position="338"/>
    </location>
</feature>
<organism evidence="13 14">
    <name type="scientific">Monilinia laxa</name>
    <name type="common">Brown rot fungus</name>
    <name type="synonym">Sclerotinia laxa</name>
    <dbReference type="NCBI Taxonomy" id="61186"/>
    <lineage>
        <taxon>Eukaryota</taxon>
        <taxon>Fungi</taxon>
        <taxon>Dikarya</taxon>
        <taxon>Ascomycota</taxon>
        <taxon>Pezizomycotina</taxon>
        <taxon>Leotiomycetes</taxon>
        <taxon>Helotiales</taxon>
        <taxon>Sclerotiniaceae</taxon>
        <taxon>Monilinia</taxon>
    </lineage>
</organism>